<organism evidence="5 6">
    <name type="scientific">Zunongwangia profunda</name>
    <dbReference type="NCBI Taxonomy" id="398743"/>
    <lineage>
        <taxon>Bacteria</taxon>
        <taxon>Pseudomonadati</taxon>
        <taxon>Bacteroidota</taxon>
        <taxon>Flavobacteriia</taxon>
        <taxon>Flavobacteriales</taxon>
        <taxon>Flavobacteriaceae</taxon>
        <taxon>Zunongwangia</taxon>
    </lineage>
</organism>
<dbReference type="InterPro" id="IPR036390">
    <property type="entry name" value="WH_DNA-bd_sf"/>
</dbReference>
<evidence type="ECO:0000313" key="6">
    <source>
        <dbReference type="Proteomes" id="UP000264330"/>
    </source>
</evidence>
<dbReference type="PROSITE" id="PS50949">
    <property type="entry name" value="HTH_GNTR"/>
    <property type="match status" value="1"/>
</dbReference>
<gene>
    <name evidence="5" type="ORF">DGQ38_03085</name>
</gene>
<dbReference type="PANTHER" id="PTHR38445">
    <property type="entry name" value="HTH-TYPE TRANSCRIPTIONAL REPRESSOR YTRA"/>
    <property type="match status" value="1"/>
</dbReference>
<dbReference type="SMART" id="SM00345">
    <property type="entry name" value="HTH_GNTR"/>
    <property type="match status" value="1"/>
</dbReference>
<dbReference type="SUPFAM" id="SSF46785">
    <property type="entry name" value="Winged helix' DNA-binding domain"/>
    <property type="match status" value="1"/>
</dbReference>
<dbReference type="EMBL" id="DPMF01000067">
    <property type="protein sequence ID" value="HCV80014.1"/>
    <property type="molecule type" value="Genomic_DNA"/>
</dbReference>
<dbReference type="AlphaFoldDB" id="A0A3D5IWE0"/>
<dbReference type="PANTHER" id="PTHR38445:SF9">
    <property type="entry name" value="HTH-TYPE TRANSCRIPTIONAL REPRESSOR YTRA"/>
    <property type="match status" value="1"/>
</dbReference>
<dbReference type="InterPro" id="IPR000524">
    <property type="entry name" value="Tscrpt_reg_HTH_GntR"/>
</dbReference>
<dbReference type="Gene3D" id="3.40.50.2300">
    <property type="match status" value="2"/>
</dbReference>
<sequence length="346" mass="40104">MLDIFKVDIDSRVPKYQQIVESVINGITNGYLSIDQKIPSINEISEEFYLSRDTVEKAYNILKDQKIIISVKGKGYYIAKTFLLDKKNILFLINKPSSYKIRIFNSFVKKMGADAHVDLSIYHCDIQLFINILNKQKDLYDYFVIMPHFKSEDLYHLSSNEQVIAAIDTIPREKLVILDNNFLEITGSLREVYQDFENDIFDALVSGRGRLKKYKKIILVYPMKAIYPYPKRILRGFKKFCVHYGFDFEVLDEIYPGMELIPMDAYITIEENDLVSLVKQIRETGFVMGKSIGVISYNDTPLKELLGITVISTDFKKMGEKAASMLLENTFEKTKNPFNILYRSSL</sequence>
<dbReference type="RefSeq" id="WP_013071026.1">
    <property type="nucleotide sequence ID" value="NZ_CAJXAW010000012.1"/>
</dbReference>
<name>A0A3D5IWE0_9FLAO</name>
<dbReference type="Pfam" id="PF13377">
    <property type="entry name" value="Peripla_BP_3"/>
    <property type="match status" value="1"/>
</dbReference>
<keyword evidence="1" id="KW-0805">Transcription regulation</keyword>
<comment type="caution">
    <text evidence="5">The sequence shown here is derived from an EMBL/GenBank/DDBJ whole genome shotgun (WGS) entry which is preliminary data.</text>
</comment>
<dbReference type="GO" id="GO:0003677">
    <property type="term" value="F:DNA binding"/>
    <property type="evidence" value="ECO:0007669"/>
    <property type="project" value="UniProtKB-KW"/>
</dbReference>
<evidence type="ECO:0000256" key="3">
    <source>
        <dbReference type="ARBA" id="ARBA00023163"/>
    </source>
</evidence>
<dbReference type="CDD" id="cd07377">
    <property type="entry name" value="WHTH_GntR"/>
    <property type="match status" value="1"/>
</dbReference>
<keyword evidence="2" id="KW-0238">DNA-binding</keyword>
<accession>A0A3D5IWE0</accession>
<protein>
    <submittedName>
        <fullName evidence="5">Transcriptional regulator</fullName>
    </submittedName>
</protein>
<proteinExistence type="predicted"/>
<dbReference type="InterPro" id="IPR036388">
    <property type="entry name" value="WH-like_DNA-bd_sf"/>
</dbReference>
<reference evidence="5 6" key="1">
    <citation type="journal article" date="2018" name="Nat. Biotechnol.">
        <title>A standardized bacterial taxonomy based on genome phylogeny substantially revises the tree of life.</title>
        <authorList>
            <person name="Parks D.H."/>
            <person name="Chuvochina M."/>
            <person name="Waite D.W."/>
            <person name="Rinke C."/>
            <person name="Skarshewski A."/>
            <person name="Chaumeil P.A."/>
            <person name="Hugenholtz P."/>
        </authorList>
    </citation>
    <scope>NUCLEOTIDE SEQUENCE [LARGE SCALE GENOMIC DNA]</scope>
    <source>
        <strain evidence="5">UBA9359</strain>
    </source>
</reference>
<evidence type="ECO:0000313" key="5">
    <source>
        <dbReference type="EMBL" id="HCV80014.1"/>
    </source>
</evidence>
<dbReference type="GO" id="GO:0003700">
    <property type="term" value="F:DNA-binding transcription factor activity"/>
    <property type="evidence" value="ECO:0007669"/>
    <property type="project" value="InterPro"/>
</dbReference>
<dbReference type="InterPro" id="IPR028082">
    <property type="entry name" value="Peripla_BP_I"/>
</dbReference>
<evidence type="ECO:0000256" key="2">
    <source>
        <dbReference type="ARBA" id="ARBA00023125"/>
    </source>
</evidence>
<dbReference type="Proteomes" id="UP000264330">
    <property type="component" value="Unassembled WGS sequence"/>
</dbReference>
<keyword evidence="3" id="KW-0804">Transcription</keyword>
<evidence type="ECO:0000256" key="1">
    <source>
        <dbReference type="ARBA" id="ARBA00023015"/>
    </source>
</evidence>
<feature type="domain" description="HTH gntR-type" evidence="4">
    <location>
        <begin position="13"/>
        <end position="81"/>
    </location>
</feature>
<evidence type="ECO:0000259" key="4">
    <source>
        <dbReference type="PROSITE" id="PS50949"/>
    </source>
</evidence>
<dbReference type="InterPro" id="IPR046335">
    <property type="entry name" value="LacI/GalR-like_sensor"/>
</dbReference>
<dbReference type="Pfam" id="PF00392">
    <property type="entry name" value="GntR"/>
    <property type="match status" value="1"/>
</dbReference>
<dbReference type="OMA" id="YYVIMPH"/>
<dbReference type="Gene3D" id="1.10.10.10">
    <property type="entry name" value="Winged helix-like DNA-binding domain superfamily/Winged helix DNA-binding domain"/>
    <property type="match status" value="1"/>
</dbReference>
<dbReference type="SUPFAM" id="SSF53822">
    <property type="entry name" value="Periplasmic binding protein-like I"/>
    <property type="match status" value="1"/>
</dbReference>